<dbReference type="eggNOG" id="COG1091">
    <property type="taxonomic scope" value="Bacteria"/>
</dbReference>
<reference evidence="8 9" key="1">
    <citation type="submission" date="2014-04" db="EMBL/GenBank/DDBJ databases">
        <title>Characterization and application of a salt tolerant electro-active bacterium.</title>
        <authorList>
            <person name="Yang L."/>
            <person name="Wei S."/>
            <person name="Tay Q.X.M."/>
        </authorList>
    </citation>
    <scope>NUCLEOTIDE SEQUENCE [LARGE SCALE GENOMIC DNA]</scope>
    <source>
        <strain evidence="8 9">LY1</strain>
    </source>
</reference>
<dbReference type="CDD" id="cd05254">
    <property type="entry name" value="dTDP_HR_like_SDR_e"/>
    <property type="match status" value="1"/>
</dbReference>
<dbReference type="InterPro" id="IPR029903">
    <property type="entry name" value="RmlD-like-bd"/>
</dbReference>
<comment type="pathway">
    <text evidence="1 6">Carbohydrate biosynthesis; dTDP-L-rhamnose biosynthesis.</text>
</comment>
<dbReference type="RefSeq" id="WP_035075187.1">
    <property type="nucleotide sequence ID" value="NZ_JMIH01000022.1"/>
</dbReference>
<evidence type="ECO:0000256" key="1">
    <source>
        <dbReference type="ARBA" id="ARBA00004781"/>
    </source>
</evidence>
<dbReference type="EC" id="1.1.1.133" evidence="3 6"/>
<comment type="similarity">
    <text evidence="2 6">Belongs to the dTDP-4-dehydrorhamnose reductase family.</text>
</comment>
<comment type="catalytic activity">
    <reaction evidence="5">
        <text>dTDP-beta-L-rhamnose + NADP(+) = dTDP-4-dehydro-beta-L-rhamnose + NADPH + H(+)</text>
        <dbReference type="Rhea" id="RHEA:21796"/>
        <dbReference type="ChEBI" id="CHEBI:15378"/>
        <dbReference type="ChEBI" id="CHEBI:57510"/>
        <dbReference type="ChEBI" id="CHEBI:57783"/>
        <dbReference type="ChEBI" id="CHEBI:58349"/>
        <dbReference type="ChEBI" id="CHEBI:62830"/>
        <dbReference type="EC" id="1.1.1.133"/>
    </reaction>
</comment>
<dbReference type="Gene3D" id="3.40.50.720">
    <property type="entry name" value="NAD(P)-binding Rossmann-like Domain"/>
    <property type="match status" value="1"/>
</dbReference>
<name>A0A074KYM3_9BACT</name>
<evidence type="ECO:0000259" key="7">
    <source>
        <dbReference type="Pfam" id="PF04321"/>
    </source>
</evidence>
<dbReference type="Pfam" id="PF04321">
    <property type="entry name" value="RmlD_sub_bind"/>
    <property type="match status" value="1"/>
</dbReference>
<dbReference type="AlphaFoldDB" id="A0A074KYM3"/>
<comment type="caution">
    <text evidence="8">The sequence shown here is derived from an EMBL/GenBank/DDBJ whole genome shotgun (WGS) entry which is preliminary data.</text>
</comment>
<proteinExistence type="inferred from homology"/>
<evidence type="ECO:0000256" key="5">
    <source>
        <dbReference type="ARBA" id="ARBA00048200"/>
    </source>
</evidence>
<dbReference type="EMBL" id="JMIH01000022">
    <property type="protein sequence ID" value="KEO73325.1"/>
    <property type="molecule type" value="Genomic_DNA"/>
</dbReference>
<keyword evidence="6" id="KW-0560">Oxidoreductase</keyword>
<feature type="domain" description="RmlD-like substrate binding" evidence="7">
    <location>
        <begin position="8"/>
        <end position="304"/>
    </location>
</feature>
<dbReference type="OrthoDB" id="9803892at2"/>
<evidence type="ECO:0000256" key="2">
    <source>
        <dbReference type="ARBA" id="ARBA00010944"/>
    </source>
</evidence>
<evidence type="ECO:0000313" key="8">
    <source>
        <dbReference type="EMBL" id="KEO73325.1"/>
    </source>
</evidence>
<evidence type="ECO:0000256" key="4">
    <source>
        <dbReference type="ARBA" id="ARBA00017099"/>
    </source>
</evidence>
<evidence type="ECO:0000313" key="9">
    <source>
        <dbReference type="Proteomes" id="UP000027821"/>
    </source>
</evidence>
<accession>A0A074KYM3</accession>
<protein>
    <recommendedName>
        <fullName evidence="4 6">dTDP-4-dehydrorhamnose reductase</fullName>
        <ecNumber evidence="3 6">1.1.1.133</ecNumber>
    </recommendedName>
</protein>
<dbReference type="PANTHER" id="PTHR10491:SF4">
    <property type="entry name" value="METHIONINE ADENOSYLTRANSFERASE 2 SUBUNIT BETA"/>
    <property type="match status" value="1"/>
</dbReference>
<gene>
    <name evidence="8" type="ORF">EL17_13335</name>
</gene>
<dbReference type="InterPro" id="IPR036291">
    <property type="entry name" value="NAD(P)-bd_dom_sf"/>
</dbReference>
<dbReference type="Proteomes" id="UP000027821">
    <property type="component" value="Unassembled WGS sequence"/>
</dbReference>
<dbReference type="SUPFAM" id="SSF51735">
    <property type="entry name" value="NAD(P)-binding Rossmann-fold domains"/>
    <property type="match status" value="1"/>
</dbReference>
<dbReference type="UniPathway" id="UPA00124"/>
<dbReference type="GO" id="GO:0008831">
    <property type="term" value="F:dTDP-4-dehydrorhamnose reductase activity"/>
    <property type="evidence" value="ECO:0007669"/>
    <property type="project" value="UniProtKB-EC"/>
</dbReference>
<sequence>MNMPTNYRILITGANGLLGQKLVRQLIRHADCEILATGKGRSRLPSVWSGFRYMEMDHTSPKAIGEIFRQFQPTTVIHAGAMTQVDDCEVNQAECYKQNVEATSLILKACQSIDAHLIFVSTDFIFGGEDGPYTEEATGNPVNYYGSSKLLAEKAIMNSSLSKWSIVRTVLVYGISHDMSRSNLILWVKSSLEAGKTIQVVDDQFRSPTLAEDLADGIIKIAMVKAYGIFNVSGPDRITPYQMAVLTAKYFGLDQSCIVNVPSSSLEHKGKRPLKTGLIIDKAIRELDFRPKSFTEGIGILAKQLKLAHSYKN</sequence>
<comment type="function">
    <text evidence="6">Catalyzes the reduction of dTDP-6-deoxy-L-lyxo-4-hexulose to yield dTDP-L-rhamnose.</text>
</comment>
<evidence type="ECO:0000256" key="3">
    <source>
        <dbReference type="ARBA" id="ARBA00012929"/>
    </source>
</evidence>
<dbReference type="InterPro" id="IPR005913">
    <property type="entry name" value="dTDP_dehydrorham_reduct"/>
</dbReference>
<dbReference type="GO" id="GO:0019305">
    <property type="term" value="P:dTDP-rhamnose biosynthetic process"/>
    <property type="evidence" value="ECO:0007669"/>
    <property type="project" value="UniProtKB-UniPathway"/>
</dbReference>
<evidence type="ECO:0000256" key="6">
    <source>
        <dbReference type="RuleBase" id="RU364082"/>
    </source>
</evidence>
<dbReference type="PANTHER" id="PTHR10491">
    <property type="entry name" value="DTDP-4-DEHYDRORHAMNOSE REDUCTASE"/>
    <property type="match status" value="1"/>
</dbReference>
<organism evidence="8 9">
    <name type="scientific">Anditalea andensis</name>
    <dbReference type="NCBI Taxonomy" id="1048983"/>
    <lineage>
        <taxon>Bacteria</taxon>
        <taxon>Pseudomonadati</taxon>
        <taxon>Bacteroidota</taxon>
        <taxon>Cytophagia</taxon>
        <taxon>Cytophagales</taxon>
        <taxon>Cytophagaceae</taxon>
        <taxon>Anditalea</taxon>
    </lineage>
</organism>
<keyword evidence="9" id="KW-1185">Reference proteome</keyword>
<keyword evidence="6" id="KW-0521">NADP</keyword>
<dbReference type="STRING" id="1048983.EL17_13335"/>